<dbReference type="Proteomes" id="UP001189429">
    <property type="component" value="Unassembled WGS sequence"/>
</dbReference>
<keyword evidence="2" id="KW-1185">Reference proteome</keyword>
<comment type="caution">
    <text evidence="1">The sequence shown here is derived from an EMBL/GenBank/DDBJ whole genome shotgun (WGS) entry which is preliminary data.</text>
</comment>
<evidence type="ECO:0000313" key="1">
    <source>
        <dbReference type="EMBL" id="CAK0907597.1"/>
    </source>
</evidence>
<evidence type="ECO:0000313" key="2">
    <source>
        <dbReference type="Proteomes" id="UP001189429"/>
    </source>
</evidence>
<proteinExistence type="predicted"/>
<reference evidence="1" key="1">
    <citation type="submission" date="2023-10" db="EMBL/GenBank/DDBJ databases">
        <authorList>
            <person name="Chen Y."/>
            <person name="Shah S."/>
            <person name="Dougan E. K."/>
            <person name="Thang M."/>
            <person name="Chan C."/>
        </authorList>
    </citation>
    <scope>NUCLEOTIDE SEQUENCE [LARGE SCALE GENOMIC DNA]</scope>
</reference>
<gene>
    <name evidence="1" type="ORF">PCOR1329_LOCUS82569</name>
</gene>
<name>A0ABN9Y4W6_9DINO</name>
<accession>A0ABN9Y4W6</accession>
<protein>
    <submittedName>
        <fullName evidence="1">Uncharacterized protein</fullName>
    </submittedName>
</protein>
<organism evidence="1 2">
    <name type="scientific">Prorocentrum cordatum</name>
    <dbReference type="NCBI Taxonomy" id="2364126"/>
    <lineage>
        <taxon>Eukaryota</taxon>
        <taxon>Sar</taxon>
        <taxon>Alveolata</taxon>
        <taxon>Dinophyceae</taxon>
        <taxon>Prorocentrales</taxon>
        <taxon>Prorocentraceae</taxon>
        <taxon>Prorocentrum</taxon>
    </lineage>
</organism>
<sequence>MDVHDHQTLTDDAVRAAAAECYGAGKLTPHQPYITSDAVELVRIGKSLKLTDATDVILEAGNQEAEAIICHIAQTEDAEVVD</sequence>
<dbReference type="EMBL" id="CAUYUJ010021891">
    <property type="protein sequence ID" value="CAK0907597.1"/>
    <property type="molecule type" value="Genomic_DNA"/>
</dbReference>